<proteinExistence type="predicted"/>
<dbReference type="InterPro" id="IPR008995">
    <property type="entry name" value="Mo/tungstate-bd_C_term_dom"/>
</dbReference>
<dbReference type="SUPFAM" id="SSF50331">
    <property type="entry name" value="MOP-like"/>
    <property type="match status" value="1"/>
</dbReference>
<dbReference type="Gene3D" id="2.40.50.100">
    <property type="match status" value="1"/>
</dbReference>
<protein>
    <recommendedName>
        <fullName evidence="1">Transport-associated OB type 1 domain-containing protein</fullName>
    </recommendedName>
</protein>
<dbReference type="Pfam" id="PF03459">
    <property type="entry name" value="TOBE"/>
    <property type="match status" value="1"/>
</dbReference>
<accession>A0A2D3WJA4</accession>
<evidence type="ECO:0000259" key="1">
    <source>
        <dbReference type="Pfam" id="PF03459"/>
    </source>
</evidence>
<dbReference type="RefSeq" id="WP_294893442.1">
    <property type="nucleotide sequence ID" value="NZ_DLUI01000041.1"/>
</dbReference>
<dbReference type="Proteomes" id="UP000228859">
    <property type="component" value="Unassembled WGS sequence"/>
</dbReference>
<gene>
    <name evidence="2" type="ORF">CFH83_02365</name>
</gene>
<sequence>MNTFTARVEDIKSDPFFSCITVRANNTELKLLKTELPKWLRIGDEVECRIQEAAIAICKGAKEGSVSIENHLNGELQHFRKGLVLSEVSVDTPCGMMNSLITTDAFERMHLCEGCEVTLLLKAVDIKLTPLLDSTSYEKCKEQLYKTN</sequence>
<evidence type="ECO:0000313" key="2">
    <source>
        <dbReference type="EMBL" id="DAB39120.1"/>
    </source>
</evidence>
<feature type="domain" description="Transport-associated OB type 1" evidence="1">
    <location>
        <begin position="67"/>
        <end position="128"/>
    </location>
</feature>
<dbReference type="EMBL" id="DLUI01000041">
    <property type="protein sequence ID" value="DAB39120.1"/>
    <property type="molecule type" value="Genomic_DNA"/>
</dbReference>
<dbReference type="AlphaFoldDB" id="A0A2D3WJA4"/>
<organism evidence="2 3">
    <name type="scientific">Sulfuricurvum kujiense</name>
    <dbReference type="NCBI Taxonomy" id="148813"/>
    <lineage>
        <taxon>Bacteria</taxon>
        <taxon>Pseudomonadati</taxon>
        <taxon>Campylobacterota</taxon>
        <taxon>Epsilonproteobacteria</taxon>
        <taxon>Campylobacterales</taxon>
        <taxon>Sulfurimonadaceae</taxon>
        <taxon>Sulfuricurvum</taxon>
    </lineage>
</organism>
<reference evidence="2 3" key="1">
    <citation type="journal article" date="2017" name="Front. Microbiol.">
        <title>Comparative Genomic Analysis of the Class Epsilonproteobacteria and Proposed Reclassification to Epsilonbacteraeota (phyl. nov.).</title>
        <authorList>
            <person name="Waite D.W."/>
            <person name="Vanwonterghem I."/>
            <person name="Rinke C."/>
            <person name="Parks D.H."/>
            <person name="Zhang Y."/>
            <person name="Takai K."/>
            <person name="Sievert S.M."/>
            <person name="Simon J."/>
            <person name="Campbell B.J."/>
            <person name="Hanson T.E."/>
            <person name="Woyke T."/>
            <person name="Klotz M.G."/>
            <person name="Hugenholtz P."/>
        </authorList>
    </citation>
    <scope>NUCLEOTIDE SEQUENCE [LARGE SCALE GENOMIC DNA]</scope>
    <source>
        <strain evidence="2">UBA12443</strain>
    </source>
</reference>
<evidence type="ECO:0000313" key="3">
    <source>
        <dbReference type="Proteomes" id="UP000228859"/>
    </source>
</evidence>
<name>A0A2D3WJA4_9BACT</name>
<dbReference type="InterPro" id="IPR005116">
    <property type="entry name" value="Transp-assoc_OB_typ1"/>
</dbReference>
<comment type="caution">
    <text evidence="2">The sequence shown here is derived from an EMBL/GenBank/DDBJ whole genome shotgun (WGS) entry which is preliminary data.</text>
</comment>